<keyword evidence="1 5" id="KW-0418">Kinase</keyword>
<dbReference type="InterPro" id="IPR005467">
    <property type="entry name" value="His_kinase_dom"/>
</dbReference>
<comment type="caution">
    <text evidence="5">The sequence shown here is derived from an EMBL/GenBank/DDBJ whole genome shotgun (WGS) entry which is preliminary data.</text>
</comment>
<reference evidence="5 6" key="1">
    <citation type="submission" date="2019-03" db="EMBL/GenBank/DDBJ databases">
        <title>Genomic Encyclopedia of Type Strains, Phase IV (KMG-IV): sequencing the most valuable type-strain genomes for metagenomic binning, comparative biology and taxonomic classification.</title>
        <authorList>
            <person name="Goeker M."/>
        </authorList>
    </citation>
    <scope>NUCLEOTIDE SEQUENCE [LARGE SCALE GENOMIC DNA]</scope>
    <source>
        <strain evidence="5 6">DSM 100433</strain>
    </source>
</reference>
<keyword evidence="3" id="KW-0472">Membrane</keyword>
<dbReference type="EMBL" id="SLUK01000003">
    <property type="protein sequence ID" value="TCL44169.1"/>
    <property type="molecule type" value="Genomic_DNA"/>
</dbReference>
<feature type="domain" description="Histidine kinase" evidence="4">
    <location>
        <begin position="228"/>
        <end position="339"/>
    </location>
</feature>
<evidence type="ECO:0000313" key="6">
    <source>
        <dbReference type="Proteomes" id="UP000294682"/>
    </source>
</evidence>
<dbReference type="PANTHER" id="PTHR34220">
    <property type="entry name" value="SENSOR HISTIDINE KINASE YPDA"/>
    <property type="match status" value="1"/>
</dbReference>
<dbReference type="InterPro" id="IPR050640">
    <property type="entry name" value="Bact_2-comp_sensor_kinase"/>
</dbReference>
<keyword evidence="1 5" id="KW-0808">Transferase</keyword>
<feature type="transmembrane region" description="Helical" evidence="3">
    <location>
        <begin position="20"/>
        <end position="41"/>
    </location>
</feature>
<dbReference type="GO" id="GO:0000155">
    <property type="term" value="F:phosphorelay sensor kinase activity"/>
    <property type="evidence" value="ECO:0007669"/>
    <property type="project" value="InterPro"/>
</dbReference>
<sequence>MKERTVLRNLRQFRYWRHWLPCLMLLLLSGPGLFLLPFLPLERGGMAMLRLLLLAAFFYGTAVMLYHFYHDIVLTDRQLSRLGRDIPSVQKAVDPASFGRTLQRSIAYFGESMEREYTRQILQKQALLHSLQSQINPHFLYNTLDCIRGKALDENCRETADMIGALSAFFRYTISSSSETVTLEQELRNVDNFVKIQNYRFPDRFTLVRELSAGNRDYLSYRLPKLSLQPLVENAIQHGLRDMPSGGVIRIHLRTAGGRLILAVEDNGRGIADEELLRLNLALCSGSGRAEPPASPGSGIALQNVNARLRLMYGEDYGLNVYSILGYQTRVELSLPLTENAHES</sequence>
<dbReference type="Pfam" id="PF02518">
    <property type="entry name" value="HATPase_c"/>
    <property type="match status" value="1"/>
</dbReference>
<dbReference type="RefSeq" id="WP_132084255.1">
    <property type="nucleotide sequence ID" value="NZ_SLUK01000003.1"/>
</dbReference>
<dbReference type="PANTHER" id="PTHR34220:SF7">
    <property type="entry name" value="SENSOR HISTIDINE KINASE YPDA"/>
    <property type="match status" value="1"/>
</dbReference>
<dbReference type="Pfam" id="PF06580">
    <property type="entry name" value="His_kinase"/>
    <property type="match status" value="1"/>
</dbReference>
<accession>A0A9X8Y8Q0</accession>
<keyword evidence="3" id="KW-1133">Transmembrane helix</keyword>
<organism evidence="5 6">
    <name type="scientific">Harryflintia acetispora</name>
    <dbReference type="NCBI Taxonomy" id="1849041"/>
    <lineage>
        <taxon>Bacteria</taxon>
        <taxon>Bacillati</taxon>
        <taxon>Bacillota</taxon>
        <taxon>Clostridia</taxon>
        <taxon>Eubacteriales</taxon>
        <taxon>Oscillospiraceae</taxon>
        <taxon>Harryflintia</taxon>
    </lineage>
</organism>
<dbReference type="GO" id="GO:0016020">
    <property type="term" value="C:membrane"/>
    <property type="evidence" value="ECO:0007669"/>
    <property type="project" value="InterPro"/>
</dbReference>
<keyword evidence="6" id="KW-1185">Reference proteome</keyword>
<gene>
    <name evidence="5" type="ORF">EDD78_103207</name>
</gene>
<evidence type="ECO:0000256" key="2">
    <source>
        <dbReference type="ARBA" id="ARBA00023012"/>
    </source>
</evidence>
<dbReference type="InterPro" id="IPR003594">
    <property type="entry name" value="HATPase_dom"/>
</dbReference>
<dbReference type="Gene3D" id="3.30.565.10">
    <property type="entry name" value="Histidine kinase-like ATPase, C-terminal domain"/>
    <property type="match status" value="1"/>
</dbReference>
<evidence type="ECO:0000313" key="5">
    <source>
        <dbReference type="EMBL" id="TCL44169.1"/>
    </source>
</evidence>
<dbReference type="SMART" id="SM00387">
    <property type="entry name" value="HATPase_c"/>
    <property type="match status" value="1"/>
</dbReference>
<feature type="transmembrane region" description="Helical" evidence="3">
    <location>
        <begin position="47"/>
        <end position="69"/>
    </location>
</feature>
<dbReference type="Proteomes" id="UP000294682">
    <property type="component" value="Unassembled WGS sequence"/>
</dbReference>
<proteinExistence type="predicted"/>
<protein>
    <submittedName>
        <fullName evidence="5">Two-component system sensor histidine kinase YesM</fullName>
    </submittedName>
</protein>
<name>A0A9X8Y8Q0_9FIRM</name>
<dbReference type="InterPro" id="IPR010559">
    <property type="entry name" value="Sig_transdc_His_kin_internal"/>
</dbReference>
<evidence type="ECO:0000256" key="1">
    <source>
        <dbReference type="ARBA" id="ARBA00022777"/>
    </source>
</evidence>
<dbReference type="SUPFAM" id="SSF55874">
    <property type="entry name" value="ATPase domain of HSP90 chaperone/DNA topoisomerase II/histidine kinase"/>
    <property type="match status" value="1"/>
</dbReference>
<dbReference type="AlphaFoldDB" id="A0A9X8Y8Q0"/>
<evidence type="ECO:0000259" key="4">
    <source>
        <dbReference type="PROSITE" id="PS50109"/>
    </source>
</evidence>
<keyword evidence="3" id="KW-0812">Transmembrane</keyword>
<evidence type="ECO:0000256" key="3">
    <source>
        <dbReference type="SAM" id="Phobius"/>
    </source>
</evidence>
<dbReference type="InterPro" id="IPR036890">
    <property type="entry name" value="HATPase_C_sf"/>
</dbReference>
<dbReference type="PROSITE" id="PS50109">
    <property type="entry name" value="HIS_KIN"/>
    <property type="match status" value="1"/>
</dbReference>
<keyword evidence="2" id="KW-0902">Two-component regulatory system</keyword>